<dbReference type="FunCoup" id="A0A2K2DFR0">
    <property type="interactions" value="20"/>
</dbReference>
<dbReference type="Proteomes" id="UP000008810">
    <property type="component" value="Chromosome 2"/>
</dbReference>
<dbReference type="Gene3D" id="3.40.50.720">
    <property type="entry name" value="NAD(P)-binding Rossmann-like Domain"/>
    <property type="match status" value="1"/>
</dbReference>
<accession>A0A2K2DFR0</accession>
<dbReference type="EMBL" id="CM000881">
    <property type="protein sequence ID" value="PNT73126.1"/>
    <property type="molecule type" value="Genomic_DNA"/>
</dbReference>
<dbReference type="InParanoid" id="A0A2K2DFR0"/>
<dbReference type="AlphaFoldDB" id="A0A2K2DFR0"/>
<dbReference type="Pfam" id="PF01370">
    <property type="entry name" value="Epimerase"/>
    <property type="match status" value="1"/>
</dbReference>
<reference evidence="3" key="2">
    <citation type="submission" date="2017-06" db="EMBL/GenBank/DDBJ databases">
        <title>WGS assembly of Brachypodium distachyon.</title>
        <authorList>
            <consortium name="The International Brachypodium Initiative"/>
            <person name="Lucas S."/>
            <person name="Harmon-Smith M."/>
            <person name="Lail K."/>
            <person name="Tice H."/>
            <person name="Grimwood J."/>
            <person name="Bruce D."/>
            <person name="Barry K."/>
            <person name="Shu S."/>
            <person name="Lindquist E."/>
            <person name="Wang M."/>
            <person name="Pitluck S."/>
            <person name="Vogel J.P."/>
            <person name="Garvin D.F."/>
            <person name="Mockler T.C."/>
            <person name="Schmutz J."/>
            <person name="Rokhsar D."/>
            <person name="Bevan M.W."/>
        </authorList>
    </citation>
    <scope>NUCLEOTIDE SEQUENCE</scope>
    <source>
        <strain evidence="3">Bd21</strain>
    </source>
</reference>
<evidence type="ECO:0000256" key="1">
    <source>
        <dbReference type="ARBA" id="ARBA00023002"/>
    </source>
</evidence>
<dbReference type="STRING" id="15368.A0A2K2DFR0"/>
<dbReference type="SUPFAM" id="SSF51735">
    <property type="entry name" value="NAD(P)-binding Rossmann-fold domains"/>
    <property type="match status" value="1"/>
</dbReference>
<dbReference type="FunFam" id="3.40.50.720:FF:001191">
    <property type="entry name" value="Os01g0828100 protein"/>
    <property type="match status" value="1"/>
</dbReference>
<dbReference type="CDD" id="cd08958">
    <property type="entry name" value="FR_SDR_e"/>
    <property type="match status" value="1"/>
</dbReference>
<keyword evidence="5" id="KW-1185">Reference proteome</keyword>
<evidence type="ECO:0000313" key="3">
    <source>
        <dbReference type="EMBL" id="PNT73126.1"/>
    </source>
</evidence>
<organism evidence="3">
    <name type="scientific">Brachypodium distachyon</name>
    <name type="common">Purple false brome</name>
    <name type="synonym">Trachynia distachya</name>
    <dbReference type="NCBI Taxonomy" id="15368"/>
    <lineage>
        <taxon>Eukaryota</taxon>
        <taxon>Viridiplantae</taxon>
        <taxon>Streptophyta</taxon>
        <taxon>Embryophyta</taxon>
        <taxon>Tracheophyta</taxon>
        <taxon>Spermatophyta</taxon>
        <taxon>Magnoliopsida</taxon>
        <taxon>Liliopsida</taxon>
        <taxon>Poales</taxon>
        <taxon>Poaceae</taxon>
        <taxon>BOP clade</taxon>
        <taxon>Pooideae</taxon>
        <taxon>Stipodae</taxon>
        <taxon>Brachypodieae</taxon>
        <taxon>Brachypodium</taxon>
    </lineage>
</organism>
<dbReference type="GO" id="GO:0016616">
    <property type="term" value="F:oxidoreductase activity, acting on the CH-OH group of donors, NAD or NADP as acceptor"/>
    <property type="evidence" value="ECO:0000318"/>
    <property type="project" value="GO_Central"/>
</dbReference>
<name>A0A2K2DFR0_BRADI</name>
<dbReference type="InterPro" id="IPR001509">
    <property type="entry name" value="Epimerase_deHydtase"/>
</dbReference>
<evidence type="ECO:0000313" key="5">
    <source>
        <dbReference type="Proteomes" id="UP000008810"/>
    </source>
</evidence>
<gene>
    <name evidence="3" type="ORF">BRADI_2g53850v3</name>
</gene>
<dbReference type="InterPro" id="IPR036291">
    <property type="entry name" value="NAD(P)-bd_dom_sf"/>
</dbReference>
<evidence type="ECO:0000313" key="4">
    <source>
        <dbReference type="EnsemblPlants" id="PNT73126"/>
    </source>
</evidence>
<keyword evidence="1" id="KW-0560">Oxidoreductase</keyword>
<feature type="domain" description="NAD-dependent epimerase/dehydratase" evidence="2">
    <location>
        <begin position="17"/>
        <end position="219"/>
    </location>
</feature>
<dbReference type="InterPro" id="IPR050425">
    <property type="entry name" value="NAD(P)_dehydrat-like"/>
</dbReference>
<dbReference type="OrthoDB" id="2735536at2759"/>
<dbReference type="Gramene" id="PNT73126">
    <property type="protein sequence ID" value="PNT73126"/>
    <property type="gene ID" value="BRADI_2g53850v3"/>
</dbReference>
<dbReference type="PANTHER" id="PTHR10366">
    <property type="entry name" value="NAD DEPENDENT EPIMERASE/DEHYDRATASE"/>
    <property type="match status" value="1"/>
</dbReference>
<reference evidence="4" key="3">
    <citation type="submission" date="2018-08" db="UniProtKB">
        <authorList>
            <consortium name="EnsemblPlants"/>
        </authorList>
    </citation>
    <scope>IDENTIFICATION</scope>
    <source>
        <strain evidence="4">cv. Bd21</strain>
    </source>
</reference>
<protein>
    <recommendedName>
        <fullName evidence="2">NAD-dependent epimerase/dehydratase domain-containing protein</fullName>
    </recommendedName>
</protein>
<dbReference type="PANTHER" id="PTHR10366:SF349">
    <property type="entry name" value="OS01G0828100 PROTEIN"/>
    <property type="match status" value="1"/>
</dbReference>
<evidence type="ECO:0000259" key="2">
    <source>
        <dbReference type="Pfam" id="PF01370"/>
    </source>
</evidence>
<reference evidence="3 4" key="1">
    <citation type="journal article" date="2010" name="Nature">
        <title>Genome sequencing and analysis of the model grass Brachypodium distachyon.</title>
        <authorList>
            <consortium name="International Brachypodium Initiative"/>
        </authorList>
    </citation>
    <scope>NUCLEOTIDE SEQUENCE [LARGE SCALE GENOMIC DNA]</scope>
    <source>
        <strain evidence="3 4">Bd21</strain>
    </source>
</reference>
<sequence length="299" mass="33198">MEDEGETKHLQALDGADARLRLFQMDLLDPASVRPAVEGVHGVFHLASPVIHCWLAARFIQTSATDFGGDRPAQNELLLPAVNGTLNVLRAAKDFGVTRVVMVSSQVAMVPNPDWPADKVVDEDSWADVELLKILQLWYNVSKTLAEKAAWDLAAEEGLHLVVLNPSLVLGPTLTPSATSSLRLLIQLLGGQRLEMEPYYIGCVDIRDVAQSLTVLYENPSAQGRHLCLESAERLVDFVHRLATLYPEFPVHRIQEDKQGWVMRSKVASKKLIDLGVRFTPFDKTIRDTVDCLRSKADI</sequence>
<dbReference type="EnsemblPlants" id="PNT73126">
    <property type="protein sequence ID" value="PNT73126"/>
    <property type="gene ID" value="BRADI_2g53850v3"/>
</dbReference>
<proteinExistence type="predicted"/>